<gene>
    <name evidence="1" type="ORF">Harvfovirus41_1</name>
</gene>
<dbReference type="EMBL" id="MK072283">
    <property type="protein sequence ID" value="AYV81556.1"/>
    <property type="molecule type" value="Genomic_DNA"/>
</dbReference>
<evidence type="ECO:0000313" key="1">
    <source>
        <dbReference type="EMBL" id="AYV81556.1"/>
    </source>
</evidence>
<proteinExistence type="predicted"/>
<sequence length="44" mass="5266">SFAELQHYYEDGSPLMKELFQKFLRDNPKLITDARARPPMKMHD</sequence>
<organism evidence="1">
    <name type="scientific">Harvfovirus sp</name>
    <dbReference type="NCBI Taxonomy" id="2487768"/>
    <lineage>
        <taxon>Viruses</taxon>
        <taxon>Varidnaviria</taxon>
        <taxon>Bamfordvirae</taxon>
        <taxon>Nucleocytoviricota</taxon>
        <taxon>Megaviricetes</taxon>
        <taxon>Imitervirales</taxon>
        <taxon>Mimiviridae</taxon>
        <taxon>Klosneuvirinae</taxon>
    </lineage>
</organism>
<feature type="non-terminal residue" evidence="1">
    <location>
        <position position="1"/>
    </location>
</feature>
<reference evidence="1" key="1">
    <citation type="submission" date="2018-10" db="EMBL/GenBank/DDBJ databases">
        <title>Hidden diversity of soil giant viruses.</title>
        <authorList>
            <person name="Schulz F."/>
            <person name="Alteio L."/>
            <person name="Goudeau D."/>
            <person name="Ryan E.M."/>
            <person name="Malmstrom R.R."/>
            <person name="Blanchard J."/>
            <person name="Woyke T."/>
        </authorList>
    </citation>
    <scope>NUCLEOTIDE SEQUENCE</scope>
    <source>
        <strain evidence="1">HAV1</strain>
    </source>
</reference>
<accession>A0A3G5A2V5</accession>
<protein>
    <submittedName>
        <fullName evidence="1">Uncharacterized protein</fullName>
    </submittedName>
</protein>
<name>A0A3G5A2V5_9VIRU</name>